<dbReference type="InterPro" id="IPR008271">
    <property type="entry name" value="Ser/Thr_kinase_AS"/>
</dbReference>
<name>A0AAD5K722_9FUNG</name>
<accession>A0AAD5K722</accession>
<dbReference type="GO" id="GO:0005856">
    <property type="term" value="C:cytoskeleton"/>
    <property type="evidence" value="ECO:0007669"/>
    <property type="project" value="TreeGrafter"/>
</dbReference>
<dbReference type="SMART" id="SM00220">
    <property type="entry name" value="S_TKc"/>
    <property type="match status" value="1"/>
</dbReference>
<sequence>MEIIHSLVESLYRKIQQLRINKNDFEHIRPLAQGQFGQVSIVRHKKDGQVYAMKTLQKEHVLSHHERTFYMEERNVLATATMTSTGSFHPWIPKLHWAFQDEDHLYIVMEYAGGGDLFSVLLRQNNECLTEQEARFYIAETIVAVDTLHQMGYIHRDIKPQNILIDHTGHVKIADFGSCISIQNAKVNKFFLYIYIYIYVKSPPKVAVGTCDYVAPEILQAQEGNTIYGTEVDWWSVGIVLYEALQVVPPFYNSESEKQTYFNIMLHETKLEFNDDLPISAECKDLIRKLLSKRETRLGRNGVQEIQEHPFFNGIDWKALRKTNPPFQPVLTSPDDTSNF</sequence>
<evidence type="ECO:0000256" key="10">
    <source>
        <dbReference type="ARBA" id="ARBA00048679"/>
    </source>
</evidence>
<evidence type="ECO:0000256" key="5">
    <source>
        <dbReference type="ARBA" id="ARBA00022741"/>
    </source>
</evidence>
<comment type="catalytic activity">
    <reaction evidence="9">
        <text>L-threonyl-[protein] + ATP = O-phospho-L-threonyl-[protein] + ADP + H(+)</text>
        <dbReference type="Rhea" id="RHEA:46608"/>
        <dbReference type="Rhea" id="RHEA-COMP:11060"/>
        <dbReference type="Rhea" id="RHEA-COMP:11605"/>
        <dbReference type="ChEBI" id="CHEBI:15378"/>
        <dbReference type="ChEBI" id="CHEBI:30013"/>
        <dbReference type="ChEBI" id="CHEBI:30616"/>
        <dbReference type="ChEBI" id="CHEBI:61977"/>
        <dbReference type="ChEBI" id="CHEBI:456216"/>
        <dbReference type="EC" id="2.7.11.1"/>
    </reaction>
</comment>
<gene>
    <name evidence="13" type="ORF">BDA99DRAFT_440588</name>
</gene>
<organism evidence="13 14">
    <name type="scientific">Phascolomyces articulosus</name>
    <dbReference type="NCBI Taxonomy" id="60185"/>
    <lineage>
        <taxon>Eukaryota</taxon>
        <taxon>Fungi</taxon>
        <taxon>Fungi incertae sedis</taxon>
        <taxon>Mucoromycota</taxon>
        <taxon>Mucoromycotina</taxon>
        <taxon>Mucoromycetes</taxon>
        <taxon>Mucorales</taxon>
        <taxon>Lichtheimiaceae</taxon>
        <taxon>Phascolomyces</taxon>
    </lineage>
</organism>
<dbReference type="PIRSF" id="PIRSF000654">
    <property type="entry name" value="Integrin-linked_kinase"/>
    <property type="match status" value="1"/>
</dbReference>
<protein>
    <recommendedName>
        <fullName evidence="1">non-specific serine/threonine protein kinase</fullName>
        <ecNumber evidence="1">2.7.11.1</ecNumber>
    </recommendedName>
</protein>
<evidence type="ECO:0000256" key="3">
    <source>
        <dbReference type="ARBA" id="ARBA00022553"/>
    </source>
</evidence>
<dbReference type="Gene3D" id="3.30.200.20">
    <property type="entry name" value="Phosphorylase Kinase, domain 1"/>
    <property type="match status" value="1"/>
</dbReference>
<reference evidence="13" key="1">
    <citation type="journal article" date="2022" name="IScience">
        <title>Evolution of zygomycete secretomes and the origins of terrestrial fungal ecologies.</title>
        <authorList>
            <person name="Chang Y."/>
            <person name="Wang Y."/>
            <person name="Mondo S."/>
            <person name="Ahrendt S."/>
            <person name="Andreopoulos W."/>
            <person name="Barry K."/>
            <person name="Beard J."/>
            <person name="Benny G.L."/>
            <person name="Blankenship S."/>
            <person name="Bonito G."/>
            <person name="Cuomo C."/>
            <person name="Desiro A."/>
            <person name="Gervers K.A."/>
            <person name="Hundley H."/>
            <person name="Kuo A."/>
            <person name="LaButti K."/>
            <person name="Lang B.F."/>
            <person name="Lipzen A."/>
            <person name="O'Donnell K."/>
            <person name="Pangilinan J."/>
            <person name="Reynolds N."/>
            <person name="Sandor L."/>
            <person name="Smith M.E."/>
            <person name="Tsang A."/>
            <person name="Grigoriev I.V."/>
            <person name="Stajich J.E."/>
            <person name="Spatafora J.W."/>
        </authorList>
    </citation>
    <scope>NUCLEOTIDE SEQUENCE</scope>
    <source>
        <strain evidence="13">RSA 2281</strain>
    </source>
</reference>
<reference evidence="13" key="2">
    <citation type="submission" date="2023-02" db="EMBL/GenBank/DDBJ databases">
        <authorList>
            <consortium name="DOE Joint Genome Institute"/>
            <person name="Mondo S.J."/>
            <person name="Chang Y."/>
            <person name="Wang Y."/>
            <person name="Ahrendt S."/>
            <person name="Andreopoulos W."/>
            <person name="Barry K."/>
            <person name="Beard J."/>
            <person name="Benny G.L."/>
            <person name="Blankenship S."/>
            <person name="Bonito G."/>
            <person name="Cuomo C."/>
            <person name="Desiro A."/>
            <person name="Gervers K.A."/>
            <person name="Hundley H."/>
            <person name="Kuo A."/>
            <person name="LaButti K."/>
            <person name="Lang B.F."/>
            <person name="Lipzen A."/>
            <person name="O'Donnell K."/>
            <person name="Pangilinan J."/>
            <person name="Reynolds N."/>
            <person name="Sandor L."/>
            <person name="Smith M.W."/>
            <person name="Tsang A."/>
            <person name="Grigoriev I.V."/>
            <person name="Stajich J.E."/>
            <person name="Spatafora J.W."/>
        </authorList>
    </citation>
    <scope>NUCLEOTIDE SEQUENCE</scope>
    <source>
        <strain evidence="13">RSA 2281</strain>
    </source>
</reference>
<comment type="similarity">
    <text evidence="8">Belongs to the protein kinase superfamily. STE Ser/Thr protein kinase family. COT1 subfamily.</text>
</comment>
<evidence type="ECO:0000256" key="2">
    <source>
        <dbReference type="ARBA" id="ARBA00022527"/>
    </source>
</evidence>
<keyword evidence="5" id="KW-0547">Nucleotide-binding</keyword>
<feature type="domain" description="AGC-kinase C-terminal" evidence="12">
    <location>
        <begin position="313"/>
        <end position="340"/>
    </location>
</feature>
<dbReference type="InterPro" id="IPR011009">
    <property type="entry name" value="Kinase-like_dom_sf"/>
</dbReference>
<dbReference type="Gene3D" id="1.10.510.10">
    <property type="entry name" value="Transferase(Phosphotransferase) domain 1"/>
    <property type="match status" value="1"/>
</dbReference>
<dbReference type="PANTHER" id="PTHR22988:SF71">
    <property type="entry name" value="CITRON RHO-INTERACTING KINASE"/>
    <property type="match status" value="1"/>
</dbReference>
<evidence type="ECO:0000256" key="7">
    <source>
        <dbReference type="ARBA" id="ARBA00022840"/>
    </source>
</evidence>
<dbReference type="InterPro" id="IPR050839">
    <property type="entry name" value="Rho-assoc_Ser/Thr_Kinase"/>
</dbReference>
<dbReference type="PROSITE" id="PS00108">
    <property type="entry name" value="PROTEIN_KINASE_ST"/>
    <property type="match status" value="1"/>
</dbReference>
<dbReference type="EMBL" id="JAIXMP010000018">
    <property type="protein sequence ID" value="KAI9258989.1"/>
    <property type="molecule type" value="Genomic_DNA"/>
</dbReference>
<dbReference type="GO" id="GO:0031032">
    <property type="term" value="P:actomyosin structure organization"/>
    <property type="evidence" value="ECO:0007669"/>
    <property type="project" value="TreeGrafter"/>
</dbReference>
<dbReference type="GO" id="GO:0004674">
    <property type="term" value="F:protein serine/threonine kinase activity"/>
    <property type="evidence" value="ECO:0007669"/>
    <property type="project" value="UniProtKB-KW"/>
</dbReference>
<keyword evidence="4" id="KW-0808">Transferase</keyword>
<proteinExistence type="inferred from homology"/>
<dbReference type="PANTHER" id="PTHR22988">
    <property type="entry name" value="MYOTONIC DYSTROPHY S/T KINASE-RELATED"/>
    <property type="match status" value="1"/>
</dbReference>
<evidence type="ECO:0000259" key="12">
    <source>
        <dbReference type="PROSITE" id="PS51285"/>
    </source>
</evidence>
<dbReference type="Pfam" id="PF00069">
    <property type="entry name" value="Pkinase"/>
    <property type="match status" value="1"/>
</dbReference>
<dbReference type="GO" id="GO:0005524">
    <property type="term" value="F:ATP binding"/>
    <property type="evidence" value="ECO:0007669"/>
    <property type="project" value="UniProtKB-KW"/>
</dbReference>
<keyword evidence="2" id="KW-0723">Serine/threonine-protein kinase</keyword>
<dbReference type="FunFam" id="1.10.510.10:FF:000024">
    <property type="entry name" value="Probable serine/threonine-protein kinase cot-1"/>
    <property type="match status" value="1"/>
</dbReference>
<dbReference type="AlphaFoldDB" id="A0AAD5K722"/>
<comment type="caution">
    <text evidence="13">The sequence shown here is derived from an EMBL/GenBank/DDBJ whole genome shotgun (WGS) entry which is preliminary data.</text>
</comment>
<feature type="domain" description="Protein kinase" evidence="11">
    <location>
        <begin position="25"/>
        <end position="312"/>
    </location>
</feature>
<evidence type="ECO:0000256" key="8">
    <source>
        <dbReference type="ARBA" id="ARBA00038271"/>
    </source>
</evidence>
<evidence type="ECO:0000313" key="14">
    <source>
        <dbReference type="Proteomes" id="UP001209540"/>
    </source>
</evidence>
<comment type="catalytic activity">
    <reaction evidence="10">
        <text>L-seryl-[protein] + ATP = O-phospho-L-seryl-[protein] + ADP + H(+)</text>
        <dbReference type="Rhea" id="RHEA:17989"/>
        <dbReference type="Rhea" id="RHEA-COMP:9863"/>
        <dbReference type="Rhea" id="RHEA-COMP:11604"/>
        <dbReference type="ChEBI" id="CHEBI:15378"/>
        <dbReference type="ChEBI" id="CHEBI:29999"/>
        <dbReference type="ChEBI" id="CHEBI:30616"/>
        <dbReference type="ChEBI" id="CHEBI:83421"/>
        <dbReference type="ChEBI" id="CHEBI:456216"/>
        <dbReference type="EC" id="2.7.11.1"/>
    </reaction>
</comment>
<dbReference type="PROSITE" id="PS51285">
    <property type="entry name" value="AGC_KINASE_CTER"/>
    <property type="match status" value="1"/>
</dbReference>
<keyword evidence="6 13" id="KW-0418">Kinase</keyword>
<evidence type="ECO:0000256" key="4">
    <source>
        <dbReference type="ARBA" id="ARBA00022679"/>
    </source>
</evidence>
<evidence type="ECO:0000256" key="6">
    <source>
        <dbReference type="ARBA" id="ARBA00022777"/>
    </source>
</evidence>
<dbReference type="PROSITE" id="PS50011">
    <property type="entry name" value="PROTEIN_KINASE_DOM"/>
    <property type="match status" value="1"/>
</dbReference>
<dbReference type="InterPro" id="IPR000961">
    <property type="entry name" value="AGC-kinase_C"/>
</dbReference>
<keyword evidence="14" id="KW-1185">Reference proteome</keyword>
<evidence type="ECO:0000259" key="11">
    <source>
        <dbReference type="PROSITE" id="PS50011"/>
    </source>
</evidence>
<evidence type="ECO:0000256" key="9">
    <source>
        <dbReference type="ARBA" id="ARBA00047899"/>
    </source>
</evidence>
<dbReference type="InterPro" id="IPR000719">
    <property type="entry name" value="Prot_kinase_dom"/>
</dbReference>
<dbReference type="Proteomes" id="UP001209540">
    <property type="component" value="Unassembled WGS sequence"/>
</dbReference>
<keyword evidence="3" id="KW-0597">Phosphoprotein</keyword>
<keyword evidence="7" id="KW-0067">ATP-binding</keyword>
<dbReference type="EC" id="2.7.11.1" evidence="1"/>
<evidence type="ECO:0000313" key="13">
    <source>
        <dbReference type="EMBL" id="KAI9258989.1"/>
    </source>
</evidence>
<dbReference type="SUPFAM" id="SSF56112">
    <property type="entry name" value="Protein kinase-like (PK-like)"/>
    <property type="match status" value="1"/>
</dbReference>
<evidence type="ECO:0000256" key="1">
    <source>
        <dbReference type="ARBA" id="ARBA00012513"/>
    </source>
</evidence>
<feature type="non-terminal residue" evidence="13">
    <location>
        <position position="340"/>
    </location>
</feature>
<dbReference type="GO" id="GO:0005737">
    <property type="term" value="C:cytoplasm"/>
    <property type="evidence" value="ECO:0007669"/>
    <property type="project" value="TreeGrafter"/>
</dbReference>